<feature type="region of interest" description="Disordered" evidence="2">
    <location>
        <begin position="623"/>
        <end position="648"/>
    </location>
</feature>
<organism evidence="3 4">
    <name type="scientific">Aphanomyces euteiches</name>
    <dbReference type="NCBI Taxonomy" id="100861"/>
    <lineage>
        <taxon>Eukaryota</taxon>
        <taxon>Sar</taxon>
        <taxon>Stramenopiles</taxon>
        <taxon>Oomycota</taxon>
        <taxon>Saprolegniomycetes</taxon>
        <taxon>Saprolegniales</taxon>
        <taxon>Verrucalvaceae</taxon>
        <taxon>Aphanomyces</taxon>
    </lineage>
</organism>
<dbReference type="Proteomes" id="UP000481153">
    <property type="component" value="Unassembled WGS sequence"/>
</dbReference>
<feature type="region of interest" description="Disordered" evidence="2">
    <location>
        <begin position="1"/>
        <end position="117"/>
    </location>
</feature>
<dbReference type="VEuPathDB" id="FungiDB:AeMF1_003444"/>
<feature type="compositionally biased region" description="Basic and acidic residues" evidence="2">
    <location>
        <begin position="78"/>
        <end position="92"/>
    </location>
</feature>
<keyword evidence="1" id="KW-0175">Coiled coil</keyword>
<comment type="caution">
    <text evidence="3">The sequence shown here is derived from an EMBL/GenBank/DDBJ whole genome shotgun (WGS) entry which is preliminary data.</text>
</comment>
<evidence type="ECO:0000256" key="2">
    <source>
        <dbReference type="SAM" id="MobiDB-lite"/>
    </source>
</evidence>
<evidence type="ECO:0000313" key="3">
    <source>
        <dbReference type="EMBL" id="KAF0744967.1"/>
    </source>
</evidence>
<proteinExistence type="predicted"/>
<gene>
    <name evidence="3" type="ORF">Ae201684_000552</name>
</gene>
<name>A0A6G0XWU7_9STRA</name>
<protein>
    <submittedName>
        <fullName evidence="3">Uncharacterized protein</fullName>
    </submittedName>
</protein>
<evidence type="ECO:0000256" key="1">
    <source>
        <dbReference type="SAM" id="Coils"/>
    </source>
</evidence>
<evidence type="ECO:0000313" key="4">
    <source>
        <dbReference type="Proteomes" id="UP000481153"/>
    </source>
</evidence>
<sequence length="870" mass="96594">MSETPRSKFHVLRPAVATPTSIARPPALDCSDGFMRPVLQSKKEFQSPRRPSKPLVPKSPTPSRPLDNAYSIVLPEIADAKPDSRGEGDSERQSISNQLTRPRSNGPEAGDIARSDQARQPLASDLYFELQRQDTIGLSPRGQRQSPLQRHLYHDKMQQKYHEMRVLRARIKQLESALDAARQTSTSSQVDVYSYSPPLVADKASSPAKAVAADDEFSQRERLNKLERHLALAKDEIATLNEQLNVARTNDKAKMDTLQAKLELERAANKVLGERVSDADAALRLSVARLTEAESALARERIEREAMTNQLSTISRQAILDHRRHAMTSRVKGIVSTLGKGTLQTKLDIANHRLSEMEIAIKQVQMEALAWKKEAMLKQTLLEETQAIKAATTASDSAIARLLDFSHHVPDVVFHGARILDGQTLLVQVVRQCEPFALHFVAYEGTTAQEDMVSFYADDIAQVVVDGDKYILQPQETKLVTELVERLFASLTVGFKNGTFYLLQRCNDGVHEDNTAKICIYRGSLSLSGMALSVVVNELYRSAFAEDVWSLEITATSPTDEREWSCNVSMDQVCRVCPHFQTYQPHTAKDAPLHTLIDANEELLQPLLRTLAFNDKDELVSTLTSIPNEPKPPPASAPHDPDNVPPPAPRAVPTALVHRALKTIRGVVYYLTLRELWDAHVLVESTLLDAYKDSLLVHKWNEADLISLLLCAAPHFPTQTSFKHGIDAGVRQTLVLCITSAMDVVDNRIELNYTALAKRLAGPHGVLHVNPITVGANELQVDVAGPLDPSVVDAAVHSIKYPQAIQGVRLRDRSFGLLRLYRRSSVQQVAYVVKLVQLSASSDVVSTAWLVADHRLPLEFTLALWSPRGH</sequence>
<feature type="coiled-coil region" evidence="1">
    <location>
        <begin position="157"/>
        <end position="184"/>
    </location>
</feature>
<dbReference type="AlphaFoldDB" id="A0A6G0XWU7"/>
<reference evidence="3 4" key="1">
    <citation type="submission" date="2019-07" db="EMBL/GenBank/DDBJ databases">
        <title>Genomics analysis of Aphanomyces spp. identifies a new class of oomycete effector associated with host adaptation.</title>
        <authorList>
            <person name="Gaulin E."/>
        </authorList>
    </citation>
    <scope>NUCLEOTIDE SEQUENCE [LARGE SCALE GENOMIC DNA]</scope>
    <source>
        <strain evidence="3 4">ATCC 201684</strain>
    </source>
</reference>
<feature type="coiled-coil region" evidence="1">
    <location>
        <begin position="223"/>
        <end position="250"/>
    </location>
</feature>
<accession>A0A6G0XWU7</accession>
<keyword evidence="4" id="KW-1185">Reference proteome</keyword>
<feature type="coiled-coil region" evidence="1">
    <location>
        <begin position="347"/>
        <end position="374"/>
    </location>
</feature>
<dbReference type="EMBL" id="VJMJ01000003">
    <property type="protein sequence ID" value="KAF0744967.1"/>
    <property type="molecule type" value="Genomic_DNA"/>
</dbReference>
<feature type="compositionally biased region" description="Polar residues" evidence="2">
    <location>
        <begin position="93"/>
        <end position="103"/>
    </location>
</feature>